<dbReference type="OrthoDB" id="326273at2759"/>
<sequence>MSKKENQVSQENGFRNLKILLIIPRFIYDGEYNQQGQKIGRWNIYWNWGGSKNKLGGGLYEEQKGCSIKIGKWIEESDNFGYFSQITQSGEYNKIGQKIGTWNLFFMDEEENKQMHIINYNKKGKKIGRWDIQYKGNKIGGGQYDEQEQYERKIGKWIELSDGFYFDSQIIYIGEYNDDGTKIGRWDIMYQWEKDYQKIGRGLYFDFEDIFTKTGIWIELGDLFCYSSQIIYNGNQNKKVQKNEGSIKKIGKWIEQWEKYAYSREITYYGEYNKDGKKVGIWNIGYNGQIIGGGSYDQQEGGSIKKGIWIEQWDGFEKDSQVTYQGKYNQNGKKMGNWDIMYRESDEFKQIGGGQYTEQDGCTKKIGKWVELGQNFGKEYQLSQRIFVGDYNEKGKKVDRSVEMDFWSNEIVQEINYDN</sequence>
<evidence type="ECO:0000313" key="2">
    <source>
        <dbReference type="Proteomes" id="UP000692954"/>
    </source>
</evidence>
<name>A0A8S1NLN4_9CILI</name>
<organism evidence="1 2">
    <name type="scientific">Paramecium sonneborni</name>
    <dbReference type="NCBI Taxonomy" id="65129"/>
    <lineage>
        <taxon>Eukaryota</taxon>
        <taxon>Sar</taxon>
        <taxon>Alveolata</taxon>
        <taxon>Ciliophora</taxon>
        <taxon>Intramacronucleata</taxon>
        <taxon>Oligohymenophorea</taxon>
        <taxon>Peniculida</taxon>
        <taxon>Parameciidae</taxon>
        <taxon>Paramecium</taxon>
    </lineage>
</organism>
<comment type="caution">
    <text evidence="1">The sequence shown here is derived from an EMBL/GenBank/DDBJ whole genome shotgun (WGS) entry which is preliminary data.</text>
</comment>
<accession>A0A8S1NLN4</accession>
<dbReference type="AlphaFoldDB" id="A0A8S1NLN4"/>
<dbReference type="PANTHER" id="PTHR33706">
    <property type="entry name" value="MORN VARIANT REPEAT PROTEIN"/>
    <property type="match status" value="1"/>
</dbReference>
<reference evidence="1" key="1">
    <citation type="submission" date="2021-01" db="EMBL/GenBank/DDBJ databases">
        <authorList>
            <consortium name="Genoscope - CEA"/>
            <person name="William W."/>
        </authorList>
    </citation>
    <scope>NUCLEOTIDE SEQUENCE</scope>
</reference>
<keyword evidence="2" id="KW-1185">Reference proteome</keyword>
<protein>
    <submittedName>
        <fullName evidence="1">Uncharacterized protein</fullName>
    </submittedName>
</protein>
<dbReference type="Proteomes" id="UP000692954">
    <property type="component" value="Unassembled WGS sequence"/>
</dbReference>
<proteinExistence type="predicted"/>
<dbReference type="PANTHER" id="PTHR33706:SF1">
    <property type="entry name" value="TPR REPEAT PROTEIN"/>
    <property type="match status" value="1"/>
</dbReference>
<gene>
    <name evidence="1" type="ORF">PSON_ATCC_30995.1.T0550046</name>
</gene>
<dbReference type="EMBL" id="CAJJDN010000055">
    <property type="protein sequence ID" value="CAD8089905.1"/>
    <property type="molecule type" value="Genomic_DNA"/>
</dbReference>
<evidence type="ECO:0000313" key="1">
    <source>
        <dbReference type="EMBL" id="CAD8089905.1"/>
    </source>
</evidence>